<protein>
    <submittedName>
        <fullName evidence="3">Thioesterase family protein</fullName>
        <ecNumber evidence="3">3.1.2.-</ecNumber>
    </submittedName>
</protein>
<dbReference type="InterPro" id="IPR050563">
    <property type="entry name" value="4-hydroxybenzoyl-CoA_TE"/>
</dbReference>
<evidence type="ECO:0000313" key="4">
    <source>
        <dbReference type="Proteomes" id="UP001485459"/>
    </source>
</evidence>
<dbReference type="RefSeq" id="WP_341837454.1">
    <property type="nucleotide sequence ID" value="NZ_CP149822.1"/>
</dbReference>
<dbReference type="PIRSF" id="PIRSF003230">
    <property type="entry name" value="YbgC"/>
    <property type="match status" value="1"/>
</dbReference>
<sequence>MYSTTIDIRVRYGETDQMGYLYYGNYALYYEVGRTDAIRQLGFTYRELEEQGVIMPVAELQVKYLRPAYYDDVITVKTILKELPPAHKIQFHSELYNQQGELLNVGTVTLAFIDAKTKKRMNMPDILREKLAPYFETPSNATAP</sequence>
<keyword evidence="4" id="KW-1185">Reference proteome</keyword>
<dbReference type="PANTHER" id="PTHR31793:SF27">
    <property type="entry name" value="NOVEL THIOESTERASE SUPERFAMILY DOMAIN AND SAPOSIN A-TYPE DOMAIN CONTAINING PROTEIN (0610012H03RIK)"/>
    <property type="match status" value="1"/>
</dbReference>
<dbReference type="EC" id="3.1.2.-" evidence="3"/>
<organism evidence="3 4">
    <name type="scientific">Chitinophaga pollutisoli</name>
    <dbReference type="NCBI Taxonomy" id="3133966"/>
    <lineage>
        <taxon>Bacteria</taxon>
        <taxon>Pseudomonadati</taxon>
        <taxon>Bacteroidota</taxon>
        <taxon>Chitinophagia</taxon>
        <taxon>Chitinophagales</taxon>
        <taxon>Chitinophagaceae</taxon>
        <taxon>Chitinophaga</taxon>
    </lineage>
</organism>
<proteinExistence type="inferred from homology"/>
<gene>
    <name evidence="3" type="ORF">WJU16_06180</name>
</gene>
<comment type="similarity">
    <text evidence="1">Belongs to the 4-hydroxybenzoyl-CoA thioesterase family.</text>
</comment>
<keyword evidence="2 3" id="KW-0378">Hydrolase</keyword>
<dbReference type="PANTHER" id="PTHR31793">
    <property type="entry name" value="4-HYDROXYBENZOYL-COA THIOESTERASE FAMILY MEMBER"/>
    <property type="match status" value="1"/>
</dbReference>
<dbReference type="CDD" id="cd00586">
    <property type="entry name" value="4HBT"/>
    <property type="match status" value="1"/>
</dbReference>
<reference evidence="4" key="1">
    <citation type="submission" date="2024-03" db="EMBL/GenBank/DDBJ databases">
        <title>Chitinophaga horti sp. nov., isolated from garden soil.</title>
        <authorList>
            <person name="Lee D.S."/>
            <person name="Han D.M."/>
            <person name="Baek J.H."/>
            <person name="Choi D.G."/>
            <person name="Jeon J.H."/>
            <person name="Jeon C.O."/>
        </authorList>
    </citation>
    <scope>NUCLEOTIDE SEQUENCE [LARGE SCALE GENOMIC DNA]</scope>
    <source>
        <strain evidence="4">GPA1</strain>
    </source>
</reference>
<dbReference type="InterPro" id="IPR006684">
    <property type="entry name" value="YbgC/YbaW"/>
</dbReference>
<evidence type="ECO:0000256" key="1">
    <source>
        <dbReference type="ARBA" id="ARBA00005953"/>
    </source>
</evidence>
<accession>A0ABZ2YTN9</accession>
<dbReference type="Gene3D" id="3.10.129.10">
    <property type="entry name" value="Hotdog Thioesterase"/>
    <property type="match status" value="1"/>
</dbReference>
<dbReference type="EMBL" id="CP149822">
    <property type="protein sequence ID" value="WZN42620.1"/>
    <property type="molecule type" value="Genomic_DNA"/>
</dbReference>
<evidence type="ECO:0000256" key="2">
    <source>
        <dbReference type="ARBA" id="ARBA00022801"/>
    </source>
</evidence>
<dbReference type="NCBIfam" id="TIGR00051">
    <property type="entry name" value="YbgC/FadM family acyl-CoA thioesterase"/>
    <property type="match status" value="1"/>
</dbReference>
<dbReference type="Proteomes" id="UP001485459">
    <property type="component" value="Chromosome"/>
</dbReference>
<evidence type="ECO:0000313" key="3">
    <source>
        <dbReference type="EMBL" id="WZN42620.1"/>
    </source>
</evidence>
<dbReference type="SUPFAM" id="SSF54637">
    <property type="entry name" value="Thioesterase/thiol ester dehydrase-isomerase"/>
    <property type="match status" value="1"/>
</dbReference>
<dbReference type="InterPro" id="IPR029069">
    <property type="entry name" value="HotDog_dom_sf"/>
</dbReference>
<name>A0ABZ2YTN9_9BACT</name>
<dbReference type="GO" id="GO:0016787">
    <property type="term" value="F:hydrolase activity"/>
    <property type="evidence" value="ECO:0007669"/>
    <property type="project" value="UniProtKB-KW"/>
</dbReference>
<dbReference type="Pfam" id="PF13279">
    <property type="entry name" value="4HBT_2"/>
    <property type="match status" value="1"/>
</dbReference>